<accession>A0ACB7VJG7</accession>
<sequence>MDPAMREPCDFCWFHPTFLEYSMCSVCGYPNSTSRWMDECLNPLAPRLYCFEIPAEITLPPSNSSLAKRMIDVEDMNDAASTESEITMLWEPDAKIGSPPSITSPAERIIDSDDMNDDASSSKSSVVQGTQAEHQKGFQQEPCFPTNNSASASSTACASPSDEIMNSLAL</sequence>
<evidence type="ECO:0000313" key="1">
    <source>
        <dbReference type="EMBL" id="KAH7674195.1"/>
    </source>
</evidence>
<name>A0ACB7VJG7_DIOAL</name>
<dbReference type="Proteomes" id="UP000827976">
    <property type="component" value="Chromosome 8"/>
</dbReference>
<protein>
    <submittedName>
        <fullName evidence="1">Uncharacterized protein</fullName>
    </submittedName>
</protein>
<comment type="caution">
    <text evidence="1">The sequence shown here is derived from an EMBL/GenBank/DDBJ whole genome shotgun (WGS) entry which is preliminary data.</text>
</comment>
<organism evidence="1 2">
    <name type="scientific">Dioscorea alata</name>
    <name type="common">Purple yam</name>
    <dbReference type="NCBI Taxonomy" id="55571"/>
    <lineage>
        <taxon>Eukaryota</taxon>
        <taxon>Viridiplantae</taxon>
        <taxon>Streptophyta</taxon>
        <taxon>Embryophyta</taxon>
        <taxon>Tracheophyta</taxon>
        <taxon>Spermatophyta</taxon>
        <taxon>Magnoliopsida</taxon>
        <taxon>Liliopsida</taxon>
        <taxon>Dioscoreales</taxon>
        <taxon>Dioscoreaceae</taxon>
        <taxon>Dioscorea</taxon>
    </lineage>
</organism>
<dbReference type="EMBL" id="CM037018">
    <property type="protein sequence ID" value="KAH7674195.1"/>
    <property type="molecule type" value="Genomic_DNA"/>
</dbReference>
<gene>
    <name evidence="1" type="ORF">IHE45_08G056600</name>
</gene>
<proteinExistence type="predicted"/>
<keyword evidence="2" id="KW-1185">Reference proteome</keyword>
<evidence type="ECO:0000313" key="2">
    <source>
        <dbReference type="Proteomes" id="UP000827976"/>
    </source>
</evidence>
<reference evidence="2" key="1">
    <citation type="journal article" date="2022" name="Nat. Commun.">
        <title>Chromosome evolution and the genetic basis of agronomically important traits in greater yam.</title>
        <authorList>
            <person name="Bredeson J.V."/>
            <person name="Lyons J.B."/>
            <person name="Oniyinde I.O."/>
            <person name="Okereke N.R."/>
            <person name="Kolade O."/>
            <person name="Nnabue I."/>
            <person name="Nwadili C.O."/>
            <person name="Hribova E."/>
            <person name="Parker M."/>
            <person name="Nwogha J."/>
            <person name="Shu S."/>
            <person name="Carlson J."/>
            <person name="Kariba R."/>
            <person name="Muthemba S."/>
            <person name="Knop K."/>
            <person name="Barton G.J."/>
            <person name="Sherwood A.V."/>
            <person name="Lopez-Montes A."/>
            <person name="Asiedu R."/>
            <person name="Jamnadass R."/>
            <person name="Muchugi A."/>
            <person name="Goodstein D."/>
            <person name="Egesi C.N."/>
            <person name="Featherston J."/>
            <person name="Asfaw A."/>
            <person name="Simpson G.G."/>
            <person name="Dolezel J."/>
            <person name="Hendre P.S."/>
            <person name="Van Deynze A."/>
            <person name="Kumar P.L."/>
            <person name="Obidiegwu J.E."/>
            <person name="Bhattacharjee R."/>
            <person name="Rokhsar D.S."/>
        </authorList>
    </citation>
    <scope>NUCLEOTIDE SEQUENCE [LARGE SCALE GENOMIC DNA]</scope>
    <source>
        <strain evidence="2">cv. TDa95/00328</strain>
    </source>
</reference>